<dbReference type="GO" id="GO:0006508">
    <property type="term" value="P:proteolysis"/>
    <property type="evidence" value="ECO:0007669"/>
    <property type="project" value="UniProtKB-KW"/>
</dbReference>
<feature type="compositionally biased region" description="Low complexity" evidence="4">
    <location>
        <begin position="70"/>
        <end position="100"/>
    </location>
</feature>
<dbReference type="RefSeq" id="WP_080023988.1">
    <property type="nucleotide sequence ID" value="NZ_LTAY01000081.1"/>
</dbReference>
<dbReference type="AlphaFoldDB" id="A0A1V4ST13"/>
<keyword evidence="5" id="KW-0732">Signal</keyword>
<dbReference type="InterPro" id="IPR051201">
    <property type="entry name" value="Chloro_Bact_Ser_Proteases"/>
</dbReference>
<dbReference type="InterPro" id="IPR001940">
    <property type="entry name" value="Peptidase_S1C"/>
</dbReference>
<dbReference type="InterPro" id="IPR043504">
    <property type="entry name" value="Peptidase_S1_PA_chymotrypsin"/>
</dbReference>
<accession>A0A1V4ST13</accession>
<dbReference type="EMBL" id="LTAY01000081">
    <property type="protein sequence ID" value="OPX46585.1"/>
    <property type="molecule type" value="Genomic_DNA"/>
</dbReference>
<feature type="compositionally biased region" description="Basic and acidic residues" evidence="4">
    <location>
        <begin position="54"/>
        <end position="69"/>
    </location>
</feature>
<feature type="region of interest" description="Disordered" evidence="4">
    <location>
        <begin position="309"/>
        <end position="345"/>
    </location>
</feature>
<evidence type="ECO:0000256" key="1">
    <source>
        <dbReference type="ARBA" id="ARBA00010541"/>
    </source>
</evidence>
<dbReference type="OrthoDB" id="9758917at2"/>
<evidence type="ECO:0000313" key="6">
    <source>
        <dbReference type="EMBL" id="OPX46585.1"/>
    </source>
</evidence>
<dbReference type="PANTHER" id="PTHR43343">
    <property type="entry name" value="PEPTIDASE S12"/>
    <property type="match status" value="1"/>
</dbReference>
<sequence length="375" mass="40632">MSKRNKMVMCIVIGASALSFCGGFLGNQYLNKKEEKDITGIKYSSQINDVNNSNDEKESASKNEEKNSNESDSNVNKNNENNTNNNSNENSSNSTSGNLSTEEIVKKVSPAVVTVQVTTGGTNSYSSVQQGVGTGFIVSKDGNIVTNYHVIEGASKVSVIFSNGKEVSAKVIAVNEKDDLAILDVDDSVEMPGIAKLAENDNLNAGQEVITIGNPLGKEFSGTVTKGIISSTSRTVSMNGEQKEFIQIDAAINPGNSGGPLINLKGEIIGVNTAKKSGENIEGMGFSIKIAKVREMINNIENYKVENKSNSTENYSNSGESGDYSVPSYGGQYNAPSYGEYSSPDSDIEEYLERYFRNSQNRNQYRGTYKWSYRQ</sequence>
<dbReference type="GO" id="GO:0004252">
    <property type="term" value="F:serine-type endopeptidase activity"/>
    <property type="evidence" value="ECO:0007669"/>
    <property type="project" value="InterPro"/>
</dbReference>
<dbReference type="PRINTS" id="PR00834">
    <property type="entry name" value="PROTEASES2C"/>
</dbReference>
<evidence type="ECO:0000256" key="3">
    <source>
        <dbReference type="ARBA" id="ARBA00022801"/>
    </source>
</evidence>
<feature type="chain" id="PRO_5038618609" evidence="5">
    <location>
        <begin position="22"/>
        <end position="375"/>
    </location>
</feature>
<dbReference type="PANTHER" id="PTHR43343:SF3">
    <property type="entry name" value="PROTEASE DO-LIKE 8, CHLOROPLASTIC"/>
    <property type="match status" value="1"/>
</dbReference>
<feature type="signal peptide" evidence="5">
    <location>
        <begin position="1"/>
        <end position="21"/>
    </location>
</feature>
<dbReference type="Proteomes" id="UP000191448">
    <property type="component" value="Unassembled WGS sequence"/>
</dbReference>
<keyword evidence="3" id="KW-0378">Hydrolase</keyword>
<evidence type="ECO:0000256" key="4">
    <source>
        <dbReference type="SAM" id="MobiDB-lite"/>
    </source>
</evidence>
<reference evidence="6 7" key="1">
    <citation type="submission" date="2016-02" db="EMBL/GenBank/DDBJ databases">
        <title>Genome sequence of Clostridium thermobutyricum DSM 4928.</title>
        <authorList>
            <person name="Poehlein A."/>
            <person name="Daniel R."/>
        </authorList>
    </citation>
    <scope>NUCLEOTIDE SEQUENCE [LARGE SCALE GENOMIC DNA]</scope>
    <source>
        <strain evidence="6 7">DSM 4928</strain>
    </source>
</reference>
<protein>
    <submittedName>
        <fullName evidence="6">Putative serine protease HtrA</fullName>
    </submittedName>
</protein>
<dbReference type="Gene3D" id="2.40.10.10">
    <property type="entry name" value="Trypsin-like serine proteases"/>
    <property type="match status" value="2"/>
</dbReference>
<dbReference type="SUPFAM" id="SSF50494">
    <property type="entry name" value="Trypsin-like serine proteases"/>
    <property type="match status" value="1"/>
</dbReference>
<feature type="region of interest" description="Disordered" evidence="4">
    <location>
        <begin position="47"/>
        <end position="100"/>
    </location>
</feature>
<feature type="compositionally biased region" description="Polar residues" evidence="4">
    <location>
        <begin position="309"/>
        <end position="320"/>
    </location>
</feature>
<evidence type="ECO:0000256" key="5">
    <source>
        <dbReference type="SAM" id="SignalP"/>
    </source>
</evidence>
<gene>
    <name evidence="6" type="primary">htrA_2</name>
    <name evidence="6" type="ORF">CLTHE_28060</name>
</gene>
<comment type="similarity">
    <text evidence="1">Belongs to the peptidase S1C family.</text>
</comment>
<keyword evidence="2 6" id="KW-0645">Protease</keyword>
<proteinExistence type="inferred from homology"/>
<dbReference type="InterPro" id="IPR009003">
    <property type="entry name" value="Peptidase_S1_PA"/>
</dbReference>
<comment type="caution">
    <text evidence="6">The sequence shown here is derived from an EMBL/GenBank/DDBJ whole genome shotgun (WGS) entry which is preliminary data.</text>
</comment>
<organism evidence="6 7">
    <name type="scientific">Clostridium thermobutyricum DSM 4928</name>
    <dbReference type="NCBI Taxonomy" id="1121339"/>
    <lineage>
        <taxon>Bacteria</taxon>
        <taxon>Bacillati</taxon>
        <taxon>Bacillota</taxon>
        <taxon>Clostridia</taxon>
        <taxon>Eubacteriales</taxon>
        <taxon>Clostridiaceae</taxon>
        <taxon>Clostridium</taxon>
    </lineage>
</organism>
<evidence type="ECO:0000313" key="7">
    <source>
        <dbReference type="Proteomes" id="UP000191448"/>
    </source>
</evidence>
<name>A0A1V4ST13_9CLOT</name>
<evidence type="ECO:0000256" key="2">
    <source>
        <dbReference type="ARBA" id="ARBA00022670"/>
    </source>
</evidence>
<dbReference type="Pfam" id="PF13365">
    <property type="entry name" value="Trypsin_2"/>
    <property type="match status" value="1"/>
</dbReference>